<protein>
    <submittedName>
        <fullName evidence="2">Uncharacterized protein</fullName>
    </submittedName>
</protein>
<evidence type="ECO:0000256" key="1">
    <source>
        <dbReference type="SAM" id="MobiDB-lite"/>
    </source>
</evidence>
<dbReference type="KEGG" id="glz:GLAREA_03763"/>
<dbReference type="AlphaFoldDB" id="S3DFS1"/>
<evidence type="ECO:0000313" key="2">
    <source>
        <dbReference type="EMBL" id="EPE30796.1"/>
    </source>
</evidence>
<dbReference type="EMBL" id="KE145363">
    <property type="protein sequence ID" value="EPE30796.1"/>
    <property type="molecule type" value="Genomic_DNA"/>
</dbReference>
<proteinExistence type="predicted"/>
<feature type="compositionally biased region" description="Polar residues" evidence="1">
    <location>
        <begin position="21"/>
        <end position="40"/>
    </location>
</feature>
<keyword evidence="3" id="KW-1185">Reference proteome</keyword>
<dbReference type="RefSeq" id="XP_008082207.1">
    <property type="nucleotide sequence ID" value="XM_008084016.1"/>
</dbReference>
<accession>S3DFS1</accession>
<feature type="region of interest" description="Disordered" evidence="1">
    <location>
        <begin position="1"/>
        <end position="54"/>
    </location>
</feature>
<gene>
    <name evidence="2" type="ORF">GLAREA_03763</name>
</gene>
<sequence>MPTFKKQHSVKSQRGQKRTAQETSLLPSQTVIPSHPRTIQRSVSRSRSKAKRSFPYAKPDPFFATHDWETALQGTITPPSPISRYSLNNWSIRRPRQQNAQSNVMSKLNHEAYIEIYTDPLNDKPVPRFRFTRPRLPLVPIYTDTDDGLRALRPARRLTQAQEEMRWRARRAQAAVDIVELPGDENDDKDWNKENEYAGPQRLVG</sequence>
<feature type="compositionally biased region" description="Basic residues" evidence="1">
    <location>
        <begin position="1"/>
        <end position="17"/>
    </location>
</feature>
<feature type="region of interest" description="Disordered" evidence="1">
    <location>
        <begin position="179"/>
        <end position="205"/>
    </location>
</feature>
<organism evidence="2 3">
    <name type="scientific">Glarea lozoyensis (strain ATCC 20868 / MF5171)</name>
    <dbReference type="NCBI Taxonomy" id="1116229"/>
    <lineage>
        <taxon>Eukaryota</taxon>
        <taxon>Fungi</taxon>
        <taxon>Dikarya</taxon>
        <taxon>Ascomycota</taxon>
        <taxon>Pezizomycotina</taxon>
        <taxon>Leotiomycetes</taxon>
        <taxon>Helotiales</taxon>
        <taxon>Helotiaceae</taxon>
        <taxon>Glarea</taxon>
    </lineage>
</organism>
<dbReference type="Proteomes" id="UP000016922">
    <property type="component" value="Unassembled WGS sequence"/>
</dbReference>
<reference evidence="2 3" key="1">
    <citation type="journal article" date="2013" name="BMC Genomics">
        <title>Genomics-driven discovery of the pneumocandin biosynthetic gene cluster in the fungus Glarea lozoyensis.</title>
        <authorList>
            <person name="Chen L."/>
            <person name="Yue Q."/>
            <person name="Zhang X."/>
            <person name="Xiang M."/>
            <person name="Wang C."/>
            <person name="Li S."/>
            <person name="Che Y."/>
            <person name="Ortiz-Lopez F.J."/>
            <person name="Bills G.F."/>
            <person name="Liu X."/>
            <person name="An Z."/>
        </authorList>
    </citation>
    <scope>NUCLEOTIDE SEQUENCE [LARGE SCALE GENOMIC DNA]</scope>
    <source>
        <strain evidence="3">ATCC 20868 / MF5171</strain>
    </source>
</reference>
<dbReference type="HOGENOM" id="CLU_1337615_0_0_1"/>
<dbReference type="GeneID" id="19462818"/>
<evidence type="ECO:0000313" key="3">
    <source>
        <dbReference type="Proteomes" id="UP000016922"/>
    </source>
</evidence>
<name>S3DFS1_GLAL2</name>